<keyword evidence="5" id="KW-0963">Cytoplasm</keyword>
<dbReference type="GO" id="GO:0008168">
    <property type="term" value="F:methyltransferase activity"/>
    <property type="evidence" value="ECO:0007669"/>
    <property type="project" value="UniProtKB-KW"/>
</dbReference>
<evidence type="ECO:0000313" key="14">
    <source>
        <dbReference type="Proteomes" id="UP000746503"/>
    </source>
</evidence>
<dbReference type="EMBL" id="JAAVJB010000022">
    <property type="protein sequence ID" value="NJP65680.1"/>
    <property type="molecule type" value="Genomic_DNA"/>
</dbReference>
<name>A0ABX1AHL0_9ACTN</name>
<evidence type="ECO:0000256" key="9">
    <source>
        <dbReference type="ARBA" id="ARBA00030757"/>
    </source>
</evidence>
<keyword evidence="8" id="KW-0949">S-adenosyl-L-methionine</keyword>
<dbReference type="InterPro" id="IPR000682">
    <property type="entry name" value="PCMT"/>
</dbReference>
<evidence type="ECO:0000256" key="8">
    <source>
        <dbReference type="ARBA" id="ARBA00022691"/>
    </source>
</evidence>
<sequence>MAERGLWPERAPWIRESMERLPRHAFAPDRLWRWDGAAYRPIERATEPDRWLAELYAGPHDPAVTQVESGVPSSSLSAPAVVADMLDTALLAPDRRVLELGTGCGWNAALLADRVGGENVVSVETDGPLAEAARRRLRDHAPAVRVVHGDGQVGSPEEGPFDRVVATYAPERVPWAWVAQTRPGGWIVTPWGRLGHVALRVAADGRSASGWFQGLAQFMPPRGTPASPPWPAAGPPPEPALPGTPLGRDPGPLLRDTDLLFALRAALPDIHITGRTGRGAGPAPDDGPAPPAAVRLYAPGGSYAVLDGPAGAVHRTGPRDLASEVAVAWSRWEERGSPSVYDHGLTVTADGERLWSAPGDEPCGV</sequence>
<evidence type="ECO:0000256" key="5">
    <source>
        <dbReference type="ARBA" id="ARBA00022490"/>
    </source>
</evidence>
<evidence type="ECO:0000256" key="11">
    <source>
        <dbReference type="ARBA" id="ARBA00031350"/>
    </source>
</evidence>
<evidence type="ECO:0000313" key="13">
    <source>
        <dbReference type="EMBL" id="NJP65680.1"/>
    </source>
</evidence>
<gene>
    <name evidence="13" type="ORF">HCJ92_05095</name>
</gene>
<dbReference type="Pfam" id="PF01135">
    <property type="entry name" value="PCMT"/>
    <property type="match status" value="1"/>
</dbReference>
<dbReference type="Proteomes" id="UP000746503">
    <property type="component" value="Unassembled WGS sequence"/>
</dbReference>
<dbReference type="InterPro" id="IPR029063">
    <property type="entry name" value="SAM-dependent_MTases_sf"/>
</dbReference>
<evidence type="ECO:0000256" key="6">
    <source>
        <dbReference type="ARBA" id="ARBA00022603"/>
    </source>
</evidence>
<dbReference type="PANTHER" id="PTHR11579:SF0">
    <property type="entry name" value="PROTEIN-L-ISOASPARTATE(D-ASPARTATE) O-METHYLTRANSFERASE"/>
    <property type="match status" value="1"/>
</dbReference>
<comment type="subcellular location">
    <subcellularLocation>
        <location evidence="1">Cytoplasm</location>
    </subcellularLocation>
</comment>
<comment type="similarity">
    <text evidence="2">Belongs to the methyltransferase superfamily. L-isoaspartyl/D-aspartyl protein methyltransferase family.</text>
</comment>
<protein>
    <recommendedName>
        <fullName evidence="4">Protein-L-isoaspartate O-methyltransferase</fullName>
        <ecNumber evidence="3">2.1.1.77</ecNumber>
    </recommendedName>
    <alternativeName>
        <fullName evidence="11">L-isoaspartyl protein carboxyl methyltransferase</fullName>
    </alternativeName>
    <alternativeName>
        <fullName evidence="9">Protein L-isoaspartyl methyltransferase</fullName>
    </alternativeName>
    <alternativeName>
        <fullName evidence="10">Protein-beta-aspartate methyltransferase</fullName>
    </alternativeName>
</protein>
<evidence type="ECO:0000256" key="2">
    <source>
        <dbReference type="ARBA" id="ARBA00005369"/>
    </source>
</evidence>
<evidence type="ECO:0000256" key="7">
    <source>
        <dbReference type="ARBA" id="ARBA00022679"/>
    </source>
</evidence>
<keyword evidence="6 13" id="KW-0489">Methyltransferase</keyword>
<proteinExistence type="inferred from homology"/>
<dbReference type="SUPFAM" id="SSF53335">
    <property type="entry name" value="S-adenosyl-L-methionine-dependent methyltransferases"/>
    <property type="match status" value="1"/>
</dbReference>
<evidence type="ECO:0000256" key="12">
    <source>
        <dbReference type="SAM" id="MobiDB-lite"/>
    </source>
</evidence>
<dbReference type="GO" id="GO:0032259">
    <property type="term" value="P:methylation"/>
    <property type="evidence" value="ECO:0007669"/>
    <property type="project" value="UniProtKB-KW"/>
</dbReference>
<dbReference type="EC" id="2.1.1.77" evidence="3"/>
<feature type="region of interest" description="Disordered" evidence="12">
    <location>
        <begin position="221"/>
        <end position="245"/>
    </location>
</feature>
<comment type="caution">
    <text evidence="13">The sequence shown here is derived from an EMBL/GenBank/DDBJ whole genome shotgun (WGS) entry which is preliminary data.</text>
</comment>
<keyword evidence="7" id="KW-0808">Transferase</keyword>
<evidence type="ECO:0000256" key="1">
    <source>
        <dbReference type="ARBA" id="ARBA00004496"/>
    </source>
</evidence>
<dbReference type="PANTHER" id="PTHR11579">
    <property type="entry name" value="PROTEIN-L-ISOASPARTATE O-METHYLTRANSFERASE"/>
    <property type="match status" value="1"/>
</dbReference>
<evidence type="ECO:0000256" key="3">
    <source>
        <dbReference type="ARBA" id="ARBA00011890"/>
    </source>
</evidence>
<evidence type="ECO:0000256" key="4">
    <source>
        <dbReference type="ARBA" id="ARBA00013346"/>
    </source>
</evidence>
<feature type="compositionally biased region" description="Pro residues" evidence="12">
    <location>
        <begin position="222"/>
        <end position="242"/>
    </location>
</feature>
<dbReference type="Gene3D" id="3.40.50.150">
    <property type="entry name" value="Vaccinia Virus protein VP39"/>
    <property type="match status" value="1"/>
</dbReference>
<reference evidence="13 14" key="1">
    <citation type="submission" date="2020-03" db="EMBL/GenBank/DDBJ databases">
        <title>Draft genome of Streptomyces sp. ventii, isolated from the Axial Seamount in the Pacific Ocean, and resequencing of the two type strains Streptomyces lonarensis strain NCL 716 and Streptomyces bohaiensis strain 11A07.</title>
        <authorList>
            <person name="Loughran R.M."/>
            <person name="Pfannmuller K.M."/>
            <person name="Wasson B.J."/>
            <person name="Deadmond M.C."/>
            <person name="Paddock B.E."/>
            <person name="Koyack M.J."/>
            <person name="Gallegos D.A."/>
            <person name="Mitchell E.A."/>
            <person name="Ushijima B."/>
            <person name="Saw J.H."/>
            <person name="Mcphail K.L."/>
            <person name="Videau P."/>
        </authorList>
    </citation>
    <scope>NUCLEOTIDE SEQUENCE [LARGE SCALE GENOMIC DNA]</scope>
    <source>
        <strain evidence="14">5675061</strain>
    </source>
</reference>
<evidence type="ECO:0000256" key="10">
    <source>
        <dbReference type="ARBA" id="ARBA00031323"/>
    </source>
</evidence>
<organism evidence="13 14">
    <name type="scientific">Streptomyces spiramenti</name>
    <dbReference type="NCBI Taxonomy" id="2720606"/>
    <lineage>
        <taxon>Bacteria</taxon>
        <taxon>Bacillati</taxon>
        <taxon>Actinomycetota</taxon>
        <taxon>Actinomycetes</taxon>
        <taxon>Kitasatosporales</taxon>
        <taxon>Streptomycetaceae</taxon>
        <taxon>Streptomyces</taxon>
    </lineage>
</organism>
<dbReference type="CDD" id="cd02440">
    <property type="entry name" value="AdoMet_MTases"/>
    <property type="match status" value="1"/>
</dbReference>
<accession>A0ABX1AHL0</accession>
<keyword evidence="14" id="KW-1185">Reference proteome</keyword>